<feature type="signal peptide" evidence="1">
    <location>
        <begin position="1"/>
        <end position="23"/>
    </location>
</feature>
<name>A0A975RQG2_9BRAD</name>
<gene>
    <name evidence="2" type="ORF">KMZ29_21225</name>
</gene>
<sequence>MKIAKIALASSAVLALIGSATLAQQVTTGTGMITVLDRIHGTVAIRQTPSGTVGASTGGVATEFKLKGVSLDALHAGDRVTFSATETGGIKTITKIEKQ</sequence>
<dbReference type="Pfam" id="PF11604">
    <property type="entry name" value="CusF_Ec"/>
    <property type="match status" value="1"/>
</dbReference>
<protein>
    <submittedName>
        <fullName evidence="2">Copper-binding protein</fullName>
    </submittedName>
</protein>
<dbReference type="Gene3D" id="2.40.50.320">
    <property type="entry name" value="Copper binding periplasmic protein CusF"/>
    <property type="match status" value="1"/>
</dbReference>
<accession>A0A975RQG2</accession>
<keyword evidence="1" id="KW-0732">Signal</keyword>
<feature type="chain" id="PRO_5036925835" evidence="1">
    <location>
        <begin position="24"/>
        <end position="99"/>
    </location>
</feature>
<organism evidence="2 3">
    <name type="scientific">Bradyrhizobium sediminis</name>
    <dbReference type="NCBI Taxonomy" id="2840469"/>
    <lineage>
        <taxon>Bacteria</taxon>
        <taxon>Pseudomonadati</taxon>
        <taxon>Pseudomonadota</taxon>
        <taxon>Alphaproteobacteria</taxon>
        <taxon>Hyphomicrobiales</taxon>
        <taxon>Nitrobacteraceae</taxon>
        <taxon>Bradyrhizobium</taxon>
    </lineage>
</organism>
<evidence type="ECO:0000256" key="1">
    <source>
        <dbReference type="SAM" id="SignalP"/>
    </source>
</evidence>
<dbReference type="AlphaFoldDB" id="A0A975RQG2"/>
<proteinExistence type="predicted"/>
<dbReference type="Proteomes" id="UP000680839">
    <property type="component" value="Chromosome"/>
</dbReference>
<dbReference type="InterPro" id="IPR042230">
    <property type="entry name" value="CusF_sf"/>
</dbReference>
<dbReference type="EMBL" id="CP076134">
    <property type="protein sequence ID" value="QWG15884.1"/>
    <property type="molecule type" value="Genomic_DNA"/>
</dbReference>
<dbReference type="InterPro" id="IPR021647">
    <property type="entry name" value="CusF_Ec"/>
</dbReference>
<evidence type="ECO:0000313" key="3">
    <source>
        <dbReference type="Proteomes" id="UP000680839"/>
    </source>
</evidence>
<reference evidence="2" key="1">
    <citation type="submission" date="2021-06" db="EMBL/GenBank/DDBJ databases">
        <title>Bradyrhizobium sp. S2-20-1 Genome sequencing.</title>
        <authorList>
            <person name="Jin L."/>
        </authorList>
    </citation>
    <scope>NUCLEOTIDE SEQUENCE</scope>
    <source>
        <strain evidence="2">S2-20-1</strain>
    </source>
</reference>
<evidence type="ECO:0000313" key="2">
    <source>
        <dbReference type="EMBL" id="QWG15884.1"/>
    </source>
</evidence>